<feature type="domain" description="TniQ" evidence="1">
    <location>
        <begin position="7"/>
        <end position="137"/>
    </location>
</feature>
<dbReference type="Proteomes" id="UP000002256">
    <property type="component" value="Chromosome"/>
</dbReference>
<reference evidence="2 3" key="1">
    <citation type="journal article" date="2010" name="Stand. Genomic Sci.">
        <title>Complete genome sequence of Rhizobium leguminosarum bv. trifolii strain WSM1325, an effective microsymbiont of annual Mediterranean clovers.</title>
        <authorList>
            <person name="Reeve W."/>
            <person name="O'Hara G."/>
            <person name="Chain P."/>
            <person name="Ardley J."/>
            <person name="Brau L."/>
            <person name="Nandesena K."/>
            <person name="Tiwari R."/>
            <person name="Copeland A."/>
            <person name="Nolan M."/>
            <person name="Han C."/>
            <person name="Brettin T."/>
            <person name="Land M."/>
            <person name="Ovchinikova G."/>
            <person name="Ivanova N."/>
            <person name="Mavromatis K."/>
            <person name="Markowitz V."/>
            <person name="Kyrpides N."/>
            <person name="Melino V."/>
            <person name="Denton M."/>
            <person name="Yates R."/>
            <person name="Howieson J."/>
        </authorList>
    </citation>
    <scope>NUCLEOTIDE SEQUENCE [LARGE SCALE GENOMIC DNA]</scope>
    <source>
        <strain evidence="2 3">WSM1325</strain>
    </source>
</reference>
<protein>
    <recommendedName>
        <fullName evidence="1">TniQ domain-containing protein</fullName>
    </recommendedName>
</protein>
<evidence type="ECO:0000259" key="1">
    <source>
        <dbReference type="Pfam" id="PF06527"/>
    </source>
</evidence>
<dbReference type="Pfam" id="PF06527">
    <property type="entry name" value="TniQ"/>
    <property type="match status" value="1"/>
</dbReference>
<dbReference type="InterPro" id="IPR009492">
    <property type="entry name" value="TniQ"/>
</dbReference>
<name>C6AVJ6_RHILS</name>
<proteinExistence type="predicted"/>
<dbReference type="EMBL" id="CP001622">
    <property type="protein sequence ID" value="ACS55807.1"/>
    <property type="molecule type" value="Genomic_DNA"/>
</dbReference>
<evidence type="ECO:0000313" key="2">
    <source>
        <dbReference type="EMBL" id="ACS55807.1"/>
    </source>
</evidence>
<gene>
    <name evidence="2" type="ordered locus">Rleg_1517</name>
</gene>
<accession>C6AVJ6</accession>
<dbReference type="KEGG" id="rlg:Rleg_1517"/>
<sequence length="613" mass="68105">MSGLFPVPLLEGEPVTSILSRLARANGAPNSRAFCRDAGIDYRGLNRGDDVAVDRLATVSGMPLDELRKRAIVATQNSGAMIGDCVYPVRMLRRSKLRFCPHCVLEDDLNETLMPSARRYVRLHWMFPQAATCPVHSAVVIEVEDERITNFPFDFISQVEIVADRMEEFVEASTRRTPTSFEHYVLERLSAIKQHGPLLDKMNLAVGISMCELFGVADVFGRNVAAASLSDQELIASREAGYRAFLAGDGGIGELLDRIRATHHTNKAGGLVMYGKLYTALAGGYQAPEYDSVREFVRQHTLTSTPVINGADLFGTVTNSPWTTITAISRATGVHDKTIRRRLADLGHIDLLQASNRGFYVAVSAAEEVIALVNDIVTLDEAATLLGTKPSTMKILVADGLIEPALKRRWVDDGDYESRNWFSRSTLMGIRESILSRASTSFPDDWRDLFDVSRMVGLRFVDIIALVTEGRLKNIGCVSGEEGLGGLRLDCEEIENLLEASVAENIGRIEICKRLLLSPEAFAFLIGTDALPAEQRQARSGRVPIWTMREDDLEAFDARYVTYARLTQETGIGVRGIARRMREKGVPPAFPVENIQQFIVERRHLVGWNWRDM</sequence>
<dbReference type="AlphaFoldDB" id="C6AVJ6"/>
<dbReference type="OrthoDB" id="7595282at2"/>
<evidence type="ECO:0000313" key="3">
    <source>
        <dbReference type="Proteomes" id="UP000002256"/>
    </source>
</evidence>
<dbReference type="HOGENOM" id="CLU_030259_0_0_5"/>
<organism evidence="2 3">
    <name type="scientific">Rhizobium leguminosarum bv. trifolii (strain WSM1325)</name>
    <dbReference type="NCBI Taxonomy" id="395491"/>
    <lineage>
        <taxon>Bacteria</taxon>
        <taxon>Pseudomonadati</taxon>
        <taxon>Pseudomonadota</taxon>
        <taxon>Alphaproteobacteria</taxon>
        <taxon>Hyphomicrobiales</taxon>
        <taxon>Rhizobiaceae</taxon>
        <taxon>Rhizobium/Agrobacterium group</taxon>
        <taxon>Rhizobium</taxon>
    </lineage>
</organism>